<gene>
    <name evidence="2" type="ORF">BSZ19_09550</name>
</gene>
<feature type="region of interest" description="Disordered" evidence="1">
    <location>
        <begin position="1"/>
        <end position="28"/>
    </location>
</feature>
<comment type="caution">
    <text evidence="2">The sequence shown here is derived from an EMBL/GenBank/DDBJ whole genome shotgun (WGS) entry which is preliminary data.</text>
</comment>
<reference evidence="2 3" key="1">
    <citation type="submission" date="2017-03" db="EMBL/GenBank/DDBJ databases">
        <title>Whole genome sequences of fourteen strains of Bradyrhizobium canariense and one strain of Bradyrhizobium japonicum isolated from Lupinus (Papilionoideae: Genisteae) species in Algeria.</title>
        <authorList>
            <person name="Crovadore J."/>
            <person name="Chekireb D."/>
            <person name="Brachmann A."/>
            <person name="Chablais R."/>
            <person name="Cochard B."/>
            <person name="Lefort F."/>
        </authorList>
    </citation>
    <scope>NUCLEOTIDE SEQUENCE [LARGE SCALE GENOMIC DNA]</scope>
    <source>
        <strain evidence="2 3">UBMA197</strain>
    </source>
</reference>
<evidence type="ECO:0000313" key="2">
    <source>
        <dbReference type="EMBL" id="OSJ35142.1"/>
    </source>
</evidence>
<feature type="compositionally biased region" description="Basic and acidic residues" evidence="1">
    <location>
        <begin position="9"/>
        <end position="28"/>
    </location>
</feature>
<protein>
    <submittedName>
        <fullName evidence="2">Uncharacterized protein</fullName>
    </submittedName>
</protein>
<dbReference type="EMBL" id="NAFL01000222">
    <property type="protein sequence ID" value="OSJ35142.1"/>
    <property type="molecule type" value="Genomic_DNA"/>
</dbReference>
<feature type="compositionally biased region" description="Low complexity" evidence="1">
    <location>
        <begin position="100"/>
        <end position="111"/>
    </location>
</feature>
<evidence type="ECO:0000313" key="3">
    <source>
        <dbReference type="Proteomes" id="UP000193335"/>
    </source>
</evidence>
<name>A0A1Y2JTF8_BRAJP</name>
<feature type="region of interest" description="Disordered" evidence="1">
    <location>
        <begin position="83"/>
        <end position="111"/>
    </location>
</feature>
<dbReference type="AlphaFoldDB" id="A0A1Y2JTF8"/>
<proteinExistence type="predicted"/>
<sequence length="111" mass="11986">MLAASINPQHDRECAEMKARRARGEKLDSETRSTLMRCVCGTTFDSRNPAESYHLRRASRKGLPMKHAESRLYADPEAAASQCRPCGQPLRTSGEPQAPPSAAFAAAGLGA</sequence>
<accession>A0A1Y2JTF8</accession>
<evidence type="ECO:0000256" key="1">
    <source>
        <dbReference type="SAM" id="MobiDB-lite"/>
    </source>
</evidence>
<organism evidence="2 3">
    <name type="scientific">Bradyrhizobium japonicum</name>
    <dbReference type="NCBI Taxonomy" id="375"/>
    <lineage>
        <taxon>Bacteria</taxon>
        <taxon>Pseudomonadati</taxon>
        <taxon>Pseudomonadota</taxon>
        <taxon>Alphaproteobacteria</taxon>
        <taxon>Hyphomicrobiales</taxon>
        <taxon>Nitrobacteraceae</taxon>
        <taxon>Bradyrhizobium</taxon>
    </lineage>
</organism>
<dbReference type="Proteomes" id="UP000193335">
    <property type="component" value="Unassembled WGS sequence"/>
</dbReference>